<dbReference type="HAMAP" id="MF_00364">
    <property type="entry name" value="NagZ"/>
    <property type="match status" value="1"/>
</dbReference>
<feature type="active site" description="Proton donor/acceptor" evidence="10">
    <location>
        <position position="191"/>
    </location>
</feature>
<keyword evidence="7 10" id="KW-0326">Glycosidase</keyword>
<evidence type="ECO:0000256" key="9">
    <source>
        <dbReference type="ARBA" id="ARBA00023316"/>
    </source>
</evidence>
<feature type="binding site" evidence="10">
    <location>
        <begin position="178"/>
        <end position="179"/>
    </location>
    <ligand>
        <name>substrate</name>
    </ligand>
</feature>
<dbReference type="PANTHER" id="PTHR30480">
    <property type="entry name" value="BETA-HEXOSAMINIDASE-RELATED"/>
    <property type="match status" value="1"/>
</dbReference>
<dbReference type="Pfam" id="PF00933">
    <property type="entry name" value="Glyco_hydro_3"/>
    <property type="match status" value="1"/>
</dbReference>
<dbReference type="GO" id="GO:0005737">
    <property type="term" value="C:cytoplasm"/>
    <property type="evidence" value="ECO:0007669"/>
    <property type="project" value="UniProtKB-SubCell"/>
</dbReference>
<dbReference type="RefSeq" id="WP_106703641.1">
    <property type="nucleotide sequence ID" value="NZ_CP027666.1"/>
</dbReference>
<evidence type="ECO:0000256" key="7">
    <source>
        <dbReference type="ARBA" id="ARBA00023295"/>
    </source>
</evidence>
<feature type="domain" description="Glycoside hydrolase family 3 N-terminal" evidence="11">
    <location>
        <begin position="17"/>
        <end position="313"/>
    </location>
</feature>
<comment type="catalytic activity">
    <reaction evidence="1 10">
        <text>Hydrolysis of terminal non-reducing N-acetyl-D-hexosamine residues in N-acetyl-beta-D-hexosaminides.</text>
        <dbReference type="EC" id="3.2.1.52"/>
    </reaction>
</comment>
<accession>A0A2S0MGS1</accession>
<keyword evidence="3 10" id="KW-0132">Cell division</keyword>
<feature type="site" description="Important for catalytic activity" evidence="10">
    <location>
        <position position="189"/>
    </location>
</feature>
<dbReference type="GO" id="GO:0071555">
    <property type="term" value="P:cell wall organization"/>
    <property type="evidence" value="ECO:0007669"/>
    <property type="project" value="UniProtKB-KW"/>
</dbReference>
<name>A0A2S0MGS1_9BURK</name>
<dbReference type="GO" id="GO:0051301">
    <property type="term" value="P:cell division"/>
    <property type="evidence" value="ECO:0007669"/>
    <property type="project" value="UniProtKB-KW"/>
</dbReference>
<keyword evidence="2 10" id="KW-0963">Cytoplasm</keyword>
<dbReference type="SUPFAM" id="SSF51445">
    <property type="entry name" value="(Trans)glycosidases"/>
    <property type="match status" value="1"/>
</dbReference>
<dbReference type="KEGG" id="otk:C6570_13265"/>
<keyword evidence="13" id="KW-1185">Reference proteome</keyword>
<feature type="binding site" evidence="10">
    <location>
        <position position="72"/>
    </location>
    <ligand>
        <name>substrate</name>
    </ligand>
</feature>
<dbReference type="GO" id="GO:0009252">
    <property type="term" value="P:peptidoglycan biosynthetic process"/>
    <property type="evidence" value="ECO:0007669"/>
    <property type="project" value="UniProtKB-KW"/>
</dbReference>
<keyword evidence="4 10" id="KW-0378">Hydrolase</keyword>
<dbReference type="Gene3D" id="3.20.20.300">
    <property type="entry name" value="Glycoside hydrolase, family 3, N-terminal domain"/>
    <property type="match status" value="1"/>
</dbReference>
<dbReference type="EC" id="3.2.1.52" evidence="10"/>
<gene>
    <name evidence="10" type="primary">nagZ</name>
    <name evidence="12" type="ORF">C6570_13265</name>
</gene>
<dbReference type="Proteomes" id="UP000239709">
    <property type="component" value="Chromosome"/>
</dbReference>
<evidence type="ECO:0000259" key="11">
    <source>
        <dbReference type="Pfam" id="PF00933"/>
    </source>
</evidence>
<keyword evidence="6 10" id="KW-0573">Peptidoglycan synthesis</keyword>
<evidence type="ECO:0000256" key="8">
    <source>
        <dbReference type="ARBA" id="ARBA00023306"/>
    </source>
</evidence>
<evidence type="ECO:0000256" key="3">
    <source>
        <dbReference type="ARBA" id="ARBA00022618"/>
    </source>
</evidence>
<evidence type="ECO:0000256" key="4">
    <source>
        <dbReference type="ARBA" id="ARBA00022801"/>
    </source>
</evidence>
<evidence type="ECO:0000256" key="1">
    <source>
        <dbReference type="ARBA" id="ARBA00001231"/>
    </source>
</evidence>
<feature type="binding site" evidence="10">
    <location>
        <position position="148"/>
    </location>
    <ligand>
        <name>substrate</name>
    </ligand>
</feature>
<comment type="function">
    <text evidence="10">Plays a role in peptidoglycan recycling by cleaving the terminal beta-1,4-linked N-acetylglucosamine (GlcNAc) from peptide-linked peptidoglycan fragments, giving rise to free GlcNAc, anhydro-N-acetylmuramic acid and anhydro-N-acetylmuramic acid-linked peptides.</text>
</comment>
<dbReference type="NCBIfam" id="NF003740">
    <property type="entry name" value="PRK05337.1"/>
    <property type="match status" value="1"/>
</dbReference>
<dbReference type="OrthoDB" id="9786661at2"/>
<keyword evidence="8 10" id="KW-0131">Cell cycle</keyword>
<keyword evidence="5 10" id="KW-0133">Cell shape</keyword>
<dbReference type="GO" id="GO:0005975">
    <property type="term" value="P:carbohydrate metabolic process"/>
    <property type="evidence" value="ECO:0007669"/>
    <property type="project" value="InterPro"/>
</dbReference>
<evidence type="ECO:0000256" key="2">
    <source>
        <dbReference type="ARBA" id="ARBA00022490"/>
    </source>
</evidence>
<dbReference type="GO" id="GO:0009254">
    <property type="term" value="P:peptidoglycan turnover"/>
    <property type="evidence" value="ECO:0007669"/>
    <property type="project" value="UniProtKB-UniRule"/>
</dbReference>
<dbReference type="InterPro" id="IPR001764">
    <property type="entry name" value="Glyco_hydro_3_N"/>
</dbReference>
<dbReference type="GO" id="GO:0008360">
    <property type="term" value="P:regulation of cell shape"/>
    <property type="evidence" value="ECO:0007669"/>
    <property type="project" value="UniProtKB-KW"/>
</dbReference>
<dbReference type="InterPro" id="IPR022956">
    <property type="entry name" value="Beta_hexosaminidase_bac"/>
</dbReference>
<reference evidence="12 13" key="1">
    <citation type="submission" date="2018-03" db="EMBL/GenBank/DDBJ databases">
        <title>Genome sequencing of Ottowia sp.</title>
        <authorList>
            <person name="Kim S.-J."/>
            <person name="Heo J."/>
            <person name="Kwon S.-W."/>
        </authorList>
    </citation>
    <scope>NUCLEOTIDE SEQUENCE [LARGE SCALE GENOMIC DNA]</scope>
    <source>
        <strain evidence="12 13">KADR8-3</strain>
    </source>
</reference>
<evidence type="ECO:0000313" key="13">
    <source>
        <dbReference type="Proteomes" id="UP000239709"/>
    </source>
</evidence>
<evidence type="ECO:0000313" key="12">
    <source>
        <dbReference type="EMBL" id="AVO35092.1"/>
    </source>
</evidence>
<evidence type="ECO:0000256" key="10">
    <source>
        <dbReference type="HAMAP-Rule" id="MF_00364"/>
    </source>
</evidence>
<sequence length="369" mass="40010">MEIQSPLLIDIAGTELTTDDRRRLSHPLVGGLILFTRNWQSRAQLTALTASIHRLRRDLLICVDHEGGRVQRFRTDGFTHLPPMRALGDLWMQDPMRAQDAASACGHVLAAELRACGVDFSFTPVLDLDWSEQGAAPGPSRSTVIGDRAFHADPRVVTMLAKSVAHGMLRAGMAHCGKHFPGHGHVAADSHTHVPIDRRTLRAILQDDAAPYGWQRSTLTAVMAAHVVYPRVDARPAGYSARWLQAVLRGRLGFGGAVFTDDLSMEGARHIGGQQLTPTEAVLAALDAGCDLALMCNQSLQGGDVLDDVIDGLAKAQLTGRWRPSAAADARRTALIPATSSPDWDELMRSPEYLQSLGLLPDTNPPSRI</sequence>
<dbReference type="InterPro" id="IPR050226">
    <property type="entry name" value="NagZ_Beta-hexosaminidase"/>
</dbReference>
<organism evidence="12 13">
    <name type="scientific">Ottowia oryzae</name>
    <dbReference type="NCBI Taxonomy" id="2109914"/>
    <lineage>
        <taxon>Bacteria</taxon>
        <taxon>Pseudomonadati</taxon>
        <taxon>Pseudomonadota</taxon>
        <taxon>Betaproteobacteria</taxon>
        <taxon>Burkholderiales</taxon>
        <taxon>Comamonadaceae</taxon>
        <taxon>Ottowia</taxon>
    </lineage>
</organism>
<dbReference type="InterPro" id="IPR017853">
    <property type="entry name" value="GH"/>
</dbReference>
<protein>
    <recommendedName>
        <fullName evidence="10">Beta-hexosaminidase</fullName>
        <ecNumber evidence="10">3.2.1.52</ecNumber>
    </recommendedName>
    <alternativeName>
        <fullName evidence="10">Beta-N-acetylhexosaminidase</fullName>
    </alternativeName>
    <alternativeName>
        <fullName evidence="10">N-acetyl-beta-glucosaminidase</fullName>
    </alternativeName>
</protein>
<dbReference type="GO" id="GO:0004563">
    <property type="term" value="F:beta-N-acetylhexosaminidase activity"/>
    <property type="evidence" value="ECO:0007669"/>
    <property type="project" value="UniProtKB-UniRule"/>
</dbReference>
<comment type="pathway">
    <text evidence="10">Cell wall biogenesis; peptidoglycan recycling.</text>
</comment>
<feature type="active site" description="Nucleophile" evidence="10">
    <location>
        <position position="261"/>
    </location>
</feature>
<evidence type="ECO:0000256" key="5">
    <source>
        <dbReference type="ARBA" id="ARBA00022960"/>
    </source>
</evidence>
<feature type="binding site" evidence="10">
    <location>
        <position position="64"/>
    </location>
    <ligand>
        <name>substrate</name>
    </ligand>
</feature>
<proteinExistence type="inferred from homology"/>
<dbReference type="PANTHER" id="PTHR30480:SF13">
    <property type="entry name" value="BETA-HEXOSAMINIDASE"/>
    <property type="match status" value="1"/>
</dbReference>
<dbReference type="UniPathway" id="UPA00544"/>
<keyword evidence="9 10" id="KW-0961">Cell wall biogenesis/degradation</keyword>
<comment type="subcellular location">
    <subcellularLocation>
        <location evidence="10">Cytoplasm</location>
    </subcellularLocation>
</comment>
<dbReference type="InterPro" id="IPR036962">
    <property type="entry name" value="Glyco_hydro_3_N_sf"/>
</dbReference>
<evidence type="ECO:0000256" key="6">
    <source>
        <dbReference type="ARBA" id="ARBA00022984"/>
    </source>
</evidence>
<comment type="similarity">
    <text evidence="10">Belongs to the glycosyl hydrolase 3 family. NagZ subfamily.</text>
</comment>
<dbReference type="EMBL" id="CP027666">
    <property type="protein sequence ID" value="AVO35092.1"/>
    <property type="molecule type" value="Genomic_DNA"/>
</dbReference>
<dbReference type="AlphaFoldDB" id="A0A2S0MGS1"/>